<dbReference type="InterPro" id="IPR001544">
    <property type="entry name" value="Aminotrans_IV"/>
</dbReference>
<accession>A0ABS6EP09</accession>
<dbReference type="GO" id="GO:0008483">
    <property type="term" value="F:transaminase activity"/>
    <property type="evidence" value="ECO:0007669"/>
    <property type="project" value="UniProtKB-KW"/>
</dbReference>
<comment type="cofactor">
    <cofactor evidence="1 4">
        <name>pyridoxal 5'-phosphate</name>
        <dbReference type="ChEBI" id="CHEBI:597326"/>
    </cofactor>
</comment>
<protein>
    <submittedName>
        <fullName evidence="5">Aminotransferase class IV</fullName>
    </submittedName>
</protein>
<dbReference type="Proteomes" id="UP000783588">
    <property type="component" value="Unassembled WGS sequence"/>
</dbReference>
<dbReference type="PANTHER" id="PTHR42743">
    <property type="entry name" value="AMINO-ACID AMINOTRANSFERASE"/>
    <property type="match status" value="1"/>
</dbReference>
<evidence type="ECO:0000256" key="1">
    <source>
        <dbReference type="ARBA" id="ARBA00001933"/>
    </source>
</evidence>
<reference evidence="5 6" key="1">
    <citation type="submission" date="2021-06" db="EMBL/GenBank/DDBJ databases">
        <authorList>
            <person name="Sun Q."/>
            <person name="Li D."/>
        </authorList>
    </citation>
    <scope>NUCLEOTIDE SEQUENCE [LARGE SCALE GENOMIC DNA]</scope>
    <source>
        <strain evidence="5 6">MSJd-7</strain>
    </source>
</reference>
<dbReference type="PANTHER" id="PTHR42743:SF11">
    <property type="entry name" value="AMINODEOXYCHORISMATE LYASE"/>
    <property type="match status" value="1"/>
</dbReference>
<dbReference type="InterPro" id="IPR018300">
    <property type="entry name" value="Aminotrans_IV_CS"/>
</dbReference>
<keyword evidence="5" id="KW-0032">Aminotransferase</keyword>
<evidence type="ECO:0000256" key="4">
    <source>
        <dbReference type="RuleBase" id="RU004516"/>
    </source>
</evidence>
<keyword evidence="6" id="KW-1185">Reference proteome</keyword>
<keyword evidence="4" id="KW-0663">Pyridoxal phosphate</keyword>
<evidence type="ECO:0000313" key="5">
    <source>
        <dbReference type="EMBL" id="MBU5489327.1"/>
    </source>
</evidence>
<dbReference type="Pfam" id="PF01063">
    <property type="entry name" value="Aminotran_4"/>
    <property type="match status" value="1"/>
</dbReference>
<evidence type="ECO:0000256" key="2">
    <source>
        <dbReference type="ARBA" id="ARBA00009320"/>
    </source>
</evidence>
<dbReference type="EMBL" id="JAHLQI010000001">
    <property type="protein sequence ID" value="MBU5489327.1"/>
    <property type="molecule type" value="Genomic_DNA"/>
</dbReference>
<evidence type="ECO:0000313" key="6">
    <source>
        <dbReference type="Proteomes" id="UP000783588"/>
    </source>
</evidence>
<evidence type="ECO:0000256" key="3">
    <source>
        <dbReference type="RuleBase" id="RU004106"/>
    </source>
</evidence>
<name>A0ABS6EP09_9FIRM</name>
<keyword evidence="5" id="KW-0808">Transferase</keyword>
<dbReference type="InterPro" id="IPR050571">
    <property type="entry name" value="Class-IV_PLP-Dep_Aminotrnsfr"/>
</dbReference>
<comment type="similarity">
    <text evidence="2 3">Belongs to the class-IV pyridoxal-phosphate-dependent aminotransferase family.</text>
</comment>
<gene>
    <name evidence="5" type="ORF">KQI75_01570</name>
</gene>
<dbReference type="PROSITE" id="PS00770">
    <property type="entry name" value="AA_TRANSFER_CLASS_4"/>
    <property type="match status" value="1"/>
</dbReference>
<dbReference type="RefSeq" id="WP_216468929.1">
    <property type="nucleotide sequence ID" value="NZ_JAHLQI010000001.1"/>
</dbReference>
<proteinExistence type="inferred from homology"/>
<organism evidence="5 6">
    <name type="scientific">Butyricicoccus intestinisimiae</name>
    <dbReference type="NCBI Taxonomy" id="2841509"/>
    <lineage>
        <taxon>Bacteria</taxon>
        <taxon>Bacillati</taxon>
        <taxon>Bacillota</taxon>
        <taxon>Clostridia</taxon>
        <taxon>Eubacteriales</taxon>
        <taxon>Butyricicoccaceae</taxon>
        <taxon>Butyricicoccus</taxon>
    </lineage>
</organism>
<sequence length="251" mass="28128">MEILLDDGFSFGLGAFETIAVEHGTPIFLEQHLQRLRTAAVFLQIDFSAAGITQQTVHDYLENQQEDLSHCALKVVLTPRNTLFRLRKNPYTQQSYQHGFSVDISSVRRNDTSPLIKYKTLNYGDCIIEKRAAAAAGKQERIFLNTKGQICEGTVSNIFFAREGKIVTPPLSCGMLPGILRGFVCETTDVREQILYPQDITTFDECFVTNSLMGIMPVHDLDGIVFSSRAVSTALREKYHAACVHQQTALY</sequence>
<comment type="caution">
    <text evidence="5">The sequence shown here is derived from an EMBL/GenBank/DDBJ whole genome shotgun (WGS) entry which is preliminary data.</text>
</comment>